<evidence type="ECO:0000313" key="2">
    <source>
        <dbReference type="Proteomes" id="UP000510686"/>
    </source>
</evidence>
<gene>
    <name evidence="1" type="ORF">G6M90_00g064700</name>
</gene>
<reference evidence="1 2" key="1">
    <citation type="submission" date="2020-07" db="EMBL/GenBank/DDBJ databases">
        <title>Telomere length de novo assembly of all 7 chromosomes of the fungus, Metarhizium brunneum, using a novel assembly pipeline.</title>
        <authorList>
            <person name="Saud z."/>
            <person name="Kortsinoglou A."/>
            <person name="Kouvelis V.N."/>
            <person name="Butt T.M."/>
        </authorList>
    </citation>
    <scope>NUCLEOTIDE SEQUENCE [LARGE SCALE GENOMIC DNA]</scope>
    <source>
        <strain evidence="1 2">4556</strain>
    </source>
</reference>
<dbReference type="AlphaFoldDB" id="A0A7D5Z257"/>
<dbReference type="Proteomes" id="UP000510686">
    <property type="component" value="Chromosome 3"/>
</dbReference>
<dbReference type="OrthoDB" id="4819125at2759"/>
<evidence type="ECO:0000313" key="1">
    <source>
        <dbReference type="EMBL" id="QLI69103.1"/>
    </source>
</evidence>
<accession>A0A7D5Z257</accession>
<proteinExistence type="predicted"/>
<dbReference type="RefSeq" id="XP_065986737.1">
    <property type="nucleotide sequence ID" value="XM_066130783.1"/>
</dbReference>
<dbReference type="EMBL" id="CP058934">
    <property type="protein sequence ID" value="QLI69103.1"/>
    <property type="molecule type" value="Genomic_DNA"/>
</dbReference>
<sequence length="139" mass="15163">MRVRSPAKTANGIRNTDFTGTESCADDLGLVTHSANLMLHLTKYAKIYAAKVATNGFSSEELAWPVCMALKICIDLWDVDLTVLPFGFAQPVSDIHLGIRRAHAKRKLIMAAAEVDSELDRTPLHLCTVAYCGKSITVS</sequence>
<organism evidence="1 2">
    <name type="scientific">Metarhizium brunneum</name>
    <dbReference type="NCBI Taxonomy" id="500148"/>
    <lineage>
        <taxon>Eukaryota</taxon>
        <taxon>Fungi</taxon>
        <taxon>Dikarya</taxon>
        <taxon>Ascomycota</taxon>
        <taxon>Pezizomycotina</taxon>
        <taxon>Sordariomycetes</taxon>
        <taxon>Hypocreomycetidae</taxon>
        <taxon>Hypocreales</taxon>
        <taxon>Clavicipitaceae</taxon>
        <taxon>Metarhizium</taxon>
    </lineage>
</organism>
<name>A0A7D5Z257_9HYPO</name>
<protein>
    <submittedName>
        <fullName evidence="1">Uncharacterized protein</fullName>
    </submittedName>
</protein>
<dbReference type="KEGG" id="mbrn:90967863"/>
<keyword evidence="2" id="KW-1185">Reference proteome</keyword>
<dbReference type="GeneID" id="90967863"/>